<dbReference type="WBParaSite" id="GPUH_0000989201-mRNA-1">
    <property type="protein sequence ID" value="GPUH_0000989201-mRNA-1"/>
    <property type="gene ID" value="GPUH_0000989201"/>
</dbReference>
<reference evidence="4" key="1">
    <citation type="submission" date="2016-06" db="UniProtKB">
        <authorList>
            <consortium name="WormBaseParasite"/>
        </authorList>
    </citation>
    <scope>IDENTIFICATION</scope>
</reference>
<accession>A0A183DME0</accession>
<dbReference type="AlphaFoldDB" id="A0A183DME0"/>
<dbReference type="EMBL" id="UYRT01034531">
    <property type="protein sequence ID" value="VDK78789.1"/>
    <property type="molecule type" value="Genomic_DNA"/>
</dbReference>
<reference evidence="2 3" key="2">
    <citation type="submission" date="2018-11" db="EMBL/GenBank/DDBJ databases">
        <authorList>
            <consortium name="Pathogen Informatics"/>
        </authorList>
    </citation>
    <scope>NUCLEOTIDE SEQUENCE [LARGE SCALE GENOMIC DNA]</scope>
</reference>
<feature type="signal peptide" evidence="1">
    <location>
        <begin position="1"/>
        <end position="18"/>
    </location>
</feature>
<keyword evidence="1" id="KW-0732">Signal</keyword>
<keyword evidence="3" id="KW-1185">Reference proteome</keyword>
<gene>
    <name evidence="2" type="ORF">GPUH_LOCUS9881</name>
</gene>
<evidence type="ECO:0000256" key="1">
    <source>
        <dbReference type="SAM" id="SignalP"/>
    </source>
</evidence>
<evidence type="ECO:0000313" key="3">
    <source>
        <dbReference type="Proteomes" id="UP000271098"/>
    </source>
</evidence>
<name>A0A183DME0_9BILA</name>
<evidence type="ECO:0000313" key="2">
    <source>
        <dbReference type="EMBL" id="VDK78789.1"/>
    </source>
</evidence>
<evidence type="ECO:0000313" key="4">
    <source>
        <dbReference type="WBParaSite" id="GPUH_0000989201-mRNA-1"/>
    </source>
</evidence>
<sequence>MFVGAVLLLSTTVQLATSRYCHSVYWETRSTFIQRVFKCDNDDDYCASMVLCFFTVRYEMRLSLLREYDALGP</sequence>
<organism evidence="4">
    <name type="scientific">Gongylonema pulchrum</name>
    <dbReference type="NCBI Taxonomy" id="637853"/>
    <lineage>
        <taxon>Eukaryota</taxon>
        <taxon>Metazoa</taxon>
        <taxon>Ecdysozoa</taxon>
        <taxon>Nematoda</taxon>
        <taxon>Chromadorea</taxon>
        <taxon>Rhabditida</taxon>
        <taxon>Spirurina</taxon>
        <taxon>Spiruromorpha</taxon>
        <taxon>Spiruroidea</taxon>
        <taxon>Gongylonematidae</taxon>
        <taxon>Gongylonema</taxon>
    </lineage>
</organism>
<protein>
    <submittedName>
        <fullName evidence="4">Secreted protein</fullName>
    </submittedName>
</protein>
<dbReference type="Proteomes" id="UP000271098">
    <property type="component" value="Unassembled WGS sequence"/>
</dbReference>
<proteinExistence type="predicted"/>
<feature type="chain" id="PRO_5043138799" evidence="1">
    <location>
        <begin position="19"/>
        <end position="73"/>
    </location>
</feature>